<dbReference type="STRING" id="1513793.SAMN06296036_103115"/>
<dbReference type="InterPro" id="IPR036188">
    <property type="entry name" value="FAD/NAD-bd_sf"/>
</dbReference>
<dbReference type="SUPFAM" id="SSF51905">
    <property type="entry name" value="FAD/NAD(P)-binding domain"/>
    <property type="match status" value="1"/>
</dbReference>
<dbReference type="InterPro" id="IPR006311">
    <property type="entry name" value="TAT_signal"/>
</dbReference>
<proteinExistence type="inferred from homology"/>
<evidence type="ECO:0000256" key="8">
    <source>
        <dbReference type="ARBA" id="ARBA00069709"/>
    </source>
</evidence>
<sequence length="600" mass="64482">MTDFPNETTTASRRRFIKNAMASGLIASSGIIKLEGFTAFAAEQEFDVVVVGSGAAGMTAALKAAHEGLRVVLIEKSSKFGGSTARSGGGIWIRNNEILDEVGVQDTPEEASAYLAAVVGDDVPQAKQAAFLQAGPEMISFVRQTTPLDFRWMKDYSDYYPNFYGAKPEGASIEPEIFDGCMLGEDRDLLEPPYIPTPPGVVVFGGDYKWLTLATVTGTGIATGAKAIGRFVKAKAQGVDPLTMGQALAAGLRVGLKQKAVPVWLETPLLDLSLDEKGHVNGVVVAHKGVNTLLKAKSGVILATGGFERNQAMRKEYQKGPIGIDWTLGSRANEGEGILAGEQIGADLELMDDAWWGPTIPLTKDEPYFCLSERSLPGSIIINGSAQRFVNESSPYHDVVNAMYEQDVIDGELPIWMITDQNYRNRYLFRDVLPALPFPKEWYESGAVTRSWTLKGLAKKIKLSPEALEATVDRFNNYAKEGVDPEFGRGENAYDRYYADPGVSPNPSLGGICLPPFYAFRVVPGDLGTKGGLRTDERSRVLRPNGSPISGLYAAGNASSSVMGRSYAGAGSTIGPAMTFGFIAANDMAQAARRDGSNPS</sequence>
<evidence type="ECO:0000256" key="2">
    <source>
        <dbReference type="ARBA" id="ARBA00022630"/>
    </source>
</evidence>
<comment type="catalytic activity">
    <reaction evidence="5">
        <text>a 3-oxosteroid + A = a 3-oxo-Delta(1)-steroid + AH2</text>
        <dbReference type="Rhea" id="RHEA:13329"/>
        <dbReference type="ChEBI" id="CHEBI:13193"/>
        <dbReference type="ChEBI" id="CHEBI:17499"/>
        <dbReference type="ChEBI" id="CHEBI:20156"/>
        <dbReference type="ChEBI" id="CHEBI:47788"/>
        <dbReference type="EC" id="1.3.99.4"/>
    </reaction>
</comment>
<evidence type="ECO:0000256" key="4">
    <source>
        <dbReference type="ARBA" id="ARBA00023002"/>
    </source>
</evidence>
<comment type="cofactor">
    <cofactor evidence="1">
        <name>FAD</name>
        <dbReference type="ChEBI" id="CHEBI:57692"/>
    </cofactor>
</comment>
<dbReference type="AlphaFoldDB" id="A0A1Y6B9T6"/>
<keyword evidence="2" id="KW-0285">Flavoprotein</keyword>
<dbReference type="PANTHER" id="PTHR43400:SF10">
    <property type="entry name" value="3-OXOSTEROID 1-DEHYDROGENASE"/>
    <property type="match status" value="1"/>
</dbReference>
<keyword evidence="3" id="KW-0274">FAD</keyword>
<dbReference type="Proteomes" id="UP000192907">
    <property type="component" value="Unassembled WGS sequence"/>
</dbReference>
<protein>
    <recommendedName>
        <fullName evidence="8">3-oxosteroid 1-dehydrogenase</fullName>
        <ecNumber evidence="7">1.3.99.4</ecNumber>
    </recommendedName>
</protein>
<evidence type="ECO:0000256" key="6">
    <source>
        <dbReference type="ARBA" id="ARBA00061147"/>
    </source>
</evidence>
<dbReference type="EC" id="1.3.99.4" evidence="7"/>
<dbReference type="InterPro" id="IPR027477">
    <property type="entry name" value="Succ_DH/fumarate_Rdtase_cat_sf"/>
</dbReference>
<feature type="domain" description="FAD-dependent oxidoreductase 2 FAD-binding" evidence="9">
    <location>
        <begin position="47"/>
        <end position="574"/>
    </location>
</feature>
<dbReference type="EMBL" id="FWZT01000003">
    <property type="protein sequence ID" value="SMF00565.1"/>
    <property type="molecule type" value="Genomic_DNA"/>
</dbReference>
<evidence type="ECO:0000259" key="9">
    <source>
        <dbReference type="Pfam" id="PF00890"/>
    </source>
</evidence>
<dbReference type="Gene3D" id="3.90.700.10">
    <property type="entry name" value="Succinate dehydrogenase/fumarate reductase flavoprotein, catalytic domain"/>
    <property type="match status" value="1"/>
</dbReference>
<accession>A0A1Y6B9T6</accession>
<dbReference type="PRINTS" id="PR00368">
    <property type="entry name" value="FADPNR"/>
</dbReference>
<name>A0A1Y6B9T6_9BACT</name>
<gene>
    <name evidence="10" type="ORF">SAMN06296036_103115</name>
</gene>
<dbReference type="PRINTS" id="PR00411">
    <property type="entry name" value="PNDRDTASEI"/>
</dbReference>
<dbReference type="SUPFAM" id="SSF56425">
    <property type="entry name" value="Succinate dehydrogenase/fumarate reductase flavoprotein, catalytic domain"/>
    <property type="match status" value="1"/>
</dbReference>
<dbReference type="InterPro" id="IPR003953">
    <property type="entry name" value="FAD-dep_OxRdtase_2_FAD-bd"/>
</dbReference>
<dbReference type="PROSITE" id="PS51318">
    <property type="entry name" value="TAT"/>
    <property type="match status" value="1"/>
</dbReference>
<evidence type="ECO:0000256" key="7">
    <source>
        <dbReference type="ARBA" id="ARBA00066536"/>
    </source>
</evidence>
<dbReference type="GO" id="GO:0008202">
    <property type="term" value="P:steroid metabolic process"/>
    <property type="evidence" value="ECO:0007669"/>
    <property type="project" value="UniProtKB-ARBA"/>
</dbReference>
<dbReference type="InterPro" id="IPR050315">
    <property type="entry name" value="FAD-oxidoreductase_2"/>
</dbReference>
<dbReference type="NCBIfam" id="NF005882">
    <property type="entry name" value="PRK07843.1"/>
    <property type="match status" value="1"/>
</dbReference>
<keyword evidence="11" id="KW-1185">Reference proteome</keyword>
<evidence type="ECO:0000256" key="3">
    <source>
        <dbReference type="ARBA" id="ARBA00022827"/>
    </source>
</evidence>
<evidence type="ECO:0000313" key="11">
    <source>
        <dbReference type="Proteomes" id="UP000192907"/>
    </source>
</evidence>
<dbReference type="FunFam" id="3.50.50.60:FF:000208">
    <property type="entry name" value="3-ketosteroid dehydrogenase"/>
    <property type="match status" value="1"/>
</dbReference>
<dbReference type="Pfam" id="PF00890">
    <property type="entry name" value="FAD_binding_2"/>
    <property type="match status" value="1"/>
</dbReference>
<evidence type="ECO:0000256" key="1">
    <source>
        <dbReference type="ARBA" id="ARBA00001974"/>
    </source>
</evidence>
<comment type="similarity">
    <text evidence="6">Belongs to the FAD-dependent oxidoreductase 2 family. 3-oxosteroid dehydrogenase subfamily.</text>
</comment>
<evidence type="ECO:0000313" key="10">
    <source>
        <dbReference type="EMBL" id="SMF00565.1"/>
    </source>
</evidence>
<evidence type="ECO:0000256" key="5">
    <source>
        <dbReference type="ARBA" id="ARBA00051951"/>
    </source>
</evidence>
<dbReference type="PANTHER" id="PTHR43400">
    <property type="entry name" value="FUMARATE REDUCTASE"/>
    <property type="match status" value="1"/>
</dbReference>
<organism evidence="10 11">
    <name type="scientific">Pseudobacteriovorax antillogorgiicola</name>
    <dbReference type="NCBI Taxonomy" id="1513793"/>
    <lineage>
        <taxon>Bacteria</taxon>
        <taxon>Pseudomonadati</taxon>
        <taxon>Bdellovibrionota</taxon>
        <taxon>Oligoflexia</taxon>
        <taxon>Oligoflexales</taxon>
        <taxon>Pseudobacteriovoracaceae</taxon>
        <taxon>Pseudobacteriovorax</taxon>
    </lineage>
</organism>
<dbReference type="Gene3D" id="3.50.50.60">
    <property type="entry name" value="FAD/NAD(P)-binding domain"/>
    <property type="match status" value="2"/>
</dbReference>
<reference evidence="11" key="1">
    <citation type="submission" date="2017-04" db="EMBL/GenBank/DDBJ databases">
        <authorList>
            <person name="Varghese N."/>
            <person name="Submissions S."/>
        </authorList>
    </citation>
    <scope>NUCLEOTIDE SEQUENCE [LARGE SCALE GENOMIC DNA]</scope>
    <source>
        <strain evidence="11">RKEM611</strain>
    </source>
</reference>
<dbReference type="GO" id="GO:0047571">
    <property type="term" value="F:3-oxosteroid 1-dehydrogenase activity"/>
    <property type="evidence" value="ECO:0007669"/>
    <property type="project" value="UniProtKB-EC"/>
</dbReference>
<dbReference type="RefSeq" id="WP_200820669.1">
    <property type="nucleotide sequence ID" value="NZ_FWZT01000003.1"/>
</dbReference>
<keyword evidence="4" id="KW-0560">Oxidoreductase</keyword>